<dbReference type="Proteomes" id="UP000176944">
    <property type="component" value="Chromosome"/>
</dbReference>
<gene>
    <name evidence="1" type="ORF">BJP36_06335</name>
</gene>
<dbReference type="PANTHER" id="PTHR36529:SF1">
    <property type="entry name" value="GLYCOSYLTRANSFERASE"/>
    <property type="match status" value="1"/>
</dbReference>
<dbReference type="Gene3D" id="3.90.550.10">
    <property type="entry name" value="Spore Coat Polysaccharide Biosynthesis Protein SpsA, Chain A"/>
    <property type="match status" value="1"/>
</dbReference>
<protein>
    <submittedName>
        <fullName evidence="1">TIGR04282 family arsenosugar biosynthesis glycosyltransferase</fullName>
    </submittedName>
</protein>
<accession>A0A1D9FWE4</accession>
<dbReference type="InterPro" id="IPR029044">
    <property type="entry name" value="Nucleotide-diphossugar_trans"/>
</dbReference>
<dbReference type="PANTHER" id="PTHR36529">
    <property type="entry name" value="SLL1095 PROTEIN"/>
    <property type="match status" value="1"/>
</dbReference>
<organism evidence="1">
    <name type="scientific">Moorena producens (strain JHB)</name>
    <dbReference type="NCBI Taxonomy" id="1454205"/>
    <lineage>
        <taxon>Bacteria</taxon>
        <taxon>Bacillati</taxon>
        <taxon>Cyanobacteriota</taxon>
        <taxon>Cyanophyceae</taxon>
        <taxon>Coleofasciculales</taxon>
        <taxon>Coleofasciculaceae</taxon>
        <taxon>Moorena</taxon>
    </lineage>
</organism>
<reference evidence="1" key="2">
    <citation type="submission" date="2022-10" db="EMBL/GenBank/DDBJ databases">
        <authorList>
            <person name="Ngo T.-E."/>
        </authorList>
    </citation>
    <scope>NUCLEOTIDE SEQUENCE</scope>
    <source>
        <strain evidence="1">JHB</strain>
    </source>
</reference>
<reference evidence="1" key="1">
    <citation type="journal article" date="2017" name="Proc. Natl. Acad. Sci. U.S.A.">
        <title>Comparative genomics uncovers the prolific and distinctive metabolic potential of the cyanobacterial genus Moorea.</title>
        <authorList>
            <person name="Leao T."/>
            <person name="Castelao G."/>
            <person name="Korobeynikov A."/>
            <person name="Monroe E.A."/>
            <person name="Podell S."/>
            <person name="Glukhov E."/>
            <person name="Allen E.E."/>
            <person name="Gerwick W.H."/>
            <person name="Gerwick L."/>
        </authorList>
    </citation>
    <scope>NUCLEOTIDE SEQUENCE</scope>
    <source>
        <strain evidence="1">JHB</strain>
    </source>
</reference>
<dbReference type="NCBIfam" id="TIGR04282">
    <property type="entry name" value="glyco_like_cofC"/>
    <property type="match status" value="1"/>
</dbReference>
<dbReference type="EMBL" id="CP017708">
    <property type="protein sequence ID" value="AOY79594.2"/>
    <property type="molecule type" value="Genomic_DNA"/>
</dbReference>
<name>A0A1D9FWE4_MOOP1</name>
<evidence type="ECO:0000313" key="1">
    <source>
        <dbReference type="EMBL" id="AOY79594.2"/>
    </source>
</evidence>
<sequence>MIVTERLIIFSRYPEPGKTKTRMIPALGADGAAKLQRRMTEHTVAQVKELTTGRPVSVEIHFAGGNQQLMQDWLGSNLVCKPQSDGELGKRITSAFQLSFGESMTKVVIIGIDCPDLNSSVMNQAFEALDNHDLVLGPAKDGGYYLVGLDRLIPDLFVGVNWGTSEVLQQTVDIGKSLNLTMAMLSELTDVDRPEDLWVVSNLISDIGKGVGSRE</sequence>
<proteinExistence type="predicted"/>
<dbReference type="Pfam" id="PF09837">
    <property type="entry name" value="DUF2064"/>
    <property type="match status" value="1"/>
</dbReference>
<dbReference type="SUPFAM" id="SSF53448">
    <property type="entry name" value="Nucleotide-diphospho-sugar transferases"/>
    <property type="match status" value="1"/>
</dbReference>
<dbReference type="AlphaFoldDB" id="A0A1D9FWE4"/>
<dbReference type="InterPro" id="IPR018641">
    <property type="entry name" value="Trfase_1_rSAM/seldom-assoc"/>
</dbReference>